<organism evidence="1 2">
    <name type="scientific">Promicromonospora aerolata</name>
    <dbReference type="NCBI Taxonomy" id="195749"/>
    <lineage>
        <taxon>Bacteria</taxon>
        <taxon>Bacillati</taxon>
        <taxon>Actinomycetota</taxon>
        <taxon>Actinomycetes</taxon>
        <taxon>Micrococcales</taxon>
        <taxon>Promicromonosporaceae</taxon>
        <taxon>Promicromonospora</taxon>
    </lineage>
</organism>
<dbReference type="Proteomes" id="UP001597338">
    <property type="component" value="Unassembled WGS sequence"/>
</dbReference>
<evidence type="ECO:0000313" key="1">
    <source>
        <dbReference type="EMBL" id="MFD2024194.1"/>
    </source>
</evidence>
<gene>
    <name evidence="1" type="ORF">ACFSL2_01575</name>
</gene>
<reference evidence="2" key="1">
    <citation type="journal article" date="2019" name="Int. J. Syst. Evol. Microbiol.">
        <title>The Global Catalogue of Microorganisms (GCM) 10K type strain sequencing project: providing services to taxonomists for standard genome sequencing and annotation.</title>
        <authorList>
            <consortium name="The Broad Institute Genomics Platform"/>
            <consortium name="The Broad Institute Genome Sequencing Center for Infectious Disease"/>
            <person name="Wu L."/>
            <person name="Ma J."/>
        </authorList>
    </citation>
    <scope>NUCLEOTIDE SEQUENCE [LARGE SCALE GENOMIC DNA]</scope>
    <source>
        <strain evidence="2">CCM 7043</strain>
    </source>
</reference>
<keyword evidence="2" id="KW-1185">Reference proteome</keyword>
<comment type="caution">
    <text evidence="1">The sequence shown here is derived from an EMBL/GenBank/DDBJ whole genome shotgun (WGS) entry which is preliminary data.</text>
</comment>
<accession>A0ABW4V0X3</accession>
<evidence type="ECO:0000313" key="2">
    <source>
        <dbReference type="Proteomes" id="UP001597338"/>
    </source>
</evidence>
<protein>
    <submittedName>
        <fullName evidence="1">Uncharacterized protein</fullName>
    </submittedName>
</protein>
<dbReference type="EMBL" id="JBHUHF010000001">
    <property type="protein sequence ID" value="MFD2024194.1"/>
    <property type="molecule type" value="Genomic_DNA"/>
</dbReference>
<name>A0ABW4V0X3_9MICO</name>
<dbReference type="RefSeq" id="WP_377196145.1">
    <property type="nucleotide sequence ID" value="NZ_JBHUHF010000001.1"/>
</dbReference>
<proteinExistence type="predicted"/>
<sequence>MSDPDEVTTTSPTVQHLPRFFVKQHFTVLVNRYTIIEALDDGSEGRLLAFAQQKRLAMREKVTFYEDEERTRPLFGFRARQVIDAAAAYDVTGADGSAIGSFQKDFAASLIRSSFHLRAPGLEAYGQERSVLVAVLRRVAELPLPVHFTFGDTVTGSPVLTSERQLSLRDRYTVEVPDKRVDFRLAASVAVGVDALLGR</sequence>